<proteinExistence type="predicted"/>
<gene>
    <name evidence="1" type="ORF">FYJ33_06725</name>
</gene>
<evidence type="ECO:0000313" key="2">
    <source>
        <dbReference type="Proteomes" id="UP000460287"/>
    </source>
</evidence>
<keyword evidence="2" id="KW-1185">Reference proteome</keyword>
<dbReference type="RefSeq" id="WP_154530992.1">
    <property type="nucleotide sequence ID" value="NZ_JAQXTV010000151.1"/>
</dbReference>
<sequence length="116" mass="13584">MRKNRRDLEIKLSAVIQKLNDNKEFSSHVINNLLNRIEFTKINSIFNISTVDCFNISDAELCLLTNEVRKNILSLSDLNYRIDKKSLLEFVKISEPKLWFDDKEIAASKNLFISYN</sequence>
<dbReference type="EMBL" id="VULX01000007">
    <property type="protein sequence ID" value="MSR91110.1"/>
    <property type="molecule type" value="Genomic_DNA"/>
</dbReference>
<accession>A0A7X2T1D1</accession>
<protein>
    <submittedName>
        <fullName evidence="1">Uncharacterized protein</fullName>
    </submittedName>
</protein>
<dbReference type="Proteomes" id="UP000460287">
    <property type="component" value="Unassembled WGS sequence"/>
</dbReference>
<evidence type="ECO:0000313" key="1">
    <source>
        <dbReference type="EMBL" id="MSR91110.1"/>
    </source>
</evidence>
<dbReference type="AlphaFoldDB" id="A0A7X2T1D1"/>
<name>A0A7X2T1D1_9CLOT</name>
<reference evidence="1 2" key="1">
    <citation type="submission" date="2019-08" db="EMBL/GenBank/DDBJ databases">
        <title>In-depth cultivation of the pig gut microbiome towards novel bacterial diversity and tailored functional studies.</title>
        <authorList>
            <person name="Wylensek D."/>
            <person name="Hitch T.C.A."/>
            <person name="Clavel T."/>
        </authorList>
    </citation>
    <scope>NUCLEOTIDE SEQUENCE [LARGE SCALE GENOMIC DNA]</scope>
    <source>
        <strain evidence="1 2">WCA-383-APC-5B</strain>
    </source>
</reference>
<organism evidence="1 2">
    <name type="scientific">Inconstantimicrobium porci</name>
    <dbReference type="NCBI Taxonomy" id="2652291"/>
    <lineage>
        <taxon>Bacteria</taxon>
        <taxon>Bacillati</taxon>
        <taxon>Bacillota</taxon>
        <taxon>Clostridia</taxon>
        <taxon>Eubacteriales</taxon>
        <taxon>Clostridiaceae</taxon>
        <taxon>Inconstantimicrobium</taxon>
    </lineage>
</organism>
<comment type="caution">
    <text evidence="1">The sequence shown here is derived from an EMBL/GenBank/DDBJ whole genome shotgun (WGS) entry which is preliminary data.</text>
</comment>